<sequence length="151" mass="14805">MKWNYVLIAAVAASMLTMAACAAKPESDAGQQQSSGSAGGAAQGGAAQGGSAAGSGGQGSAAGSATPAPDAAKATPVNAEVIVKQSCIACHGDTLDGKGSPKKDLTKIGSKLTKEQIANQINNGGNGMPGLKDKLKPEEVNAVAEWLAAKK</sequence>
<evidence type="ECO:0000256" key="1">
    <source>
        <dbReference type="ARBA" id="ARBA00022448"/>
    </source>
</evidence>
<evidence type="ECO:0000313" key="10">
    <source>
        <dbReference type="Proteomes" id="UP000693672"/>
    </source>
</evidence>
<feature type="region of interest" description="Disordered" evidence="6">
    <location>
        <begin position="23"/>
        <end position="74"/>
    </location>
</feature>
<dbReference type="GO" id="GO:0046872">
    <property type="term" value="F:metal ion binding"/>
    <property type="evidence" value="ECO:0007669"/>
    <property type="project" value="UniProtKB-KW"/>
</dbReference>
<dbReference type="PANTHER" id="PTHR37823:SF2">
    <property type="entry name" value="CYTOCHROME C-550"/>
    <property type="match status" value="1"/>
</dbReference>
<feature type="domain" description="Cytochrome c" evidence="8">
    <location>
        <begin position="69"/>
        <end position="151"/>
    </location>
</feature>
<evidence type="ECO:0000256" key="3">
    <source>
        <dbReference type="ARBA" id="ARBA00022982"/>
    </source>
</evidence>
<evidence type="ECO:0000256" key="2">
    <source>
        <dbReference type="ARBA" id="ARBA00022723"/>
    </source>
</evidence>
<name>A0A916NRP7_9BACL</name>
<dbReference type="PANTHER" id="PTHR37823">
    <property type="entry name" value="CYTOCHROME C-553-LIKE"/>
    <property type="match status" value="1"/>
</dbReference>
<dbReference type="AlphaFoldDB" id="A0A916NRP7"/>
<feature type="compositionally biased region" description="Low complexity" evidence="6">
    <location>
        <begin position="23"/>
        <end position="36"/>
    </location>
</feature>
<dbReference type="EMBL" id="CAJVAS010000027">
    <property type="protein sequence ID" value="CAG7644497.1"/>
    <property type="molecule type" value="Genomic_DNA"/>
</dbReference>
<feature type="chain" id="PRO_5036977909" description="Cytochrome c domain-containing protein" evidence="7">
    <location>
        <begin position="23"/>
        <end position="151"/>
    </location>
</feature>
<dbReference type="Proteomes" id="UP000693672">
    <property type="component" value="Unassembled WGS sequence"/>
</dbReference>
<dbReference type="PROSITE" id="PS51007">
    <property type="entry name" value="CYTC"/>
    <property type="match status" value="1"/>
</dbReference>
<proteinExistence type="predicted"/>
<evidence type="ECO:0000259" key="8">
    <source>
        <dbReference type="PROSITE" id="PS51007"/>
    </source>
</evidence>
<protein>
    <recommendedName>
        <fullName evidence="8">Cytochrome c domain-containing protein</fullName>
    </recommendedName>
</protein>
<keyword evidence="3" id="KW-0249">Electron transport</keyword>
<keyword evidence="5" id="KW-0349">Heme</keyword>
<keyword evidence="7" id="KW-0732">Signal</keyword>
<dbReference type="InterPro" id="IPR009056">
    <property type="entry name" value="Cyt_c-like_dom"/>
</dbReference>
<keyword evidence="2 5" id="KW-0479">Metal-binding</keyword>
<dbReference type="GO" id="GO:0009055">
    <property type="term" value="F:electron transfer activity"/>
    <property type="evidence" value="ECO:0007669"/>
    <property type="project" value="InterPro"/>
</dbReference>
<evidence type="ECO:0000256" key="5">
    <source>
        <dbReference type="PROSITE-ProRule" id="PRU00433"/>
    </source>
</evidence>
<dbReference type="InterPro" id="IPR051811">
    <property type="entry name" value="Cytochrome_c550/c551-like"/>
</dbReference>
<evidence type="ECO:0000256" key="4">
    <source>
        <dbReference type="ARBA" id="ARBA00023004"/>
    </source>
</evidence>
<reference evidence="9" key="1">
    <citation type="submission" date="2021-06" db="EMBL/GenBank/DDBJ databases">
        <authorList>
            <person name="Criscuolo A."/>
        </authorList>
    </citation>
    <scope>NUCLEOTIDE SEQUENCE</scope>
    <source>
        <strain evidence="9">CIP111600</strain>
    </source>
</reference>
<accession>A0A916NRP7</accession>
<feature type="compositionally biased region" description="Gly residues" evidence="6">
    <location>
        <begin position="37"/>
        <end position="60"/>
    </location>
</feature>
<organism evidence="9 10">
    <name type="scientific">Paenibacillus solanacearum</name>
    <dbReference type="NCBI Taxonomy" id="2048548"/>
    <lineage>
        <taxon>Bacteria</taxon>
        <taxon>Bacillati</taxon>
        <taxon>Bacillota</taxon>
        <taxon>Bacilli</taxon>
        <taxon>Bacillales</taxon>
        <taxon>Paenibacillaceae</taxon>
        <taxon>Paenibacillus</taxon>
    </lineage>
</organism>
<evidence type="ECO:0000256" key="7">
    <source>
        <dbReference type="SAM" id="SignalP"/>
    </source>
</evidence>
<keyword evidence="4 5" id="KW-0408">Iron</keyword>
<evidence type="ECO:0000256" key="6">
    <source>
        <dbReference type="SAM" id="MobiDB-lite"/>
    </source>
</evidence>
<feature type="signal peptide" evidence="7">
    <location>
        <begin position="1"/>
        <end position="22"/>
    </location>
</feature>
<dbReference type="Pfam" id="PF13442">
    <property type="entry name" value="Cytochrome_CBB3"/>
    <property type="match status" value="1"/>
</dbReference>
<gene>
    <name evidence="9" type="ORF">PAESOLCIP111_04721</name>
</gene>
<dbReference type="GO" id="GO:0020037">
    <property type="term" value="F:heme binding"/>
    <property type="evidence" value="ECO:0007669"/>
    <property type="project" value="InterPro"/>
</dbReference>
<evidence type="ECO:0000313" key="9">
    <source>
        <dbReference type="EMBL" id="CAG7644497.1"/>
    </source>
</evidence>
<keyword evidence="10" id="KW-1185">Reference proteome</keyword>
<comment type="caution">
    <text evidence="9">The sequence shown here is derived from an EMBL/GenBank/DDBJ whole genome shotgun (WGS) entry which is preliminary data.</text>
</comment>
<dbReference type="PROSITE" id="PS51257">
    <property type="entry name" value="PROKAR_LIPOPROTEIN"/>
    <property type="match status" value="1"/>
</dbReference>
<keyword evidence="1" id="KW-0813">Transport</keyword>